<gene>
    <name evidence="1" type="ORF">D1614_03550</name>
</gene>
<reference evidence="1 2" key="1">
    <citation type="submission" date="2018-08" db="EMBL/GenBank/DDBJ databases">
        <title>Pallidiluteibacterium maritimus gen. nov., sp. nov., isolated from coastal sediment.</title>
        <authorList>
            <person name="Zhou L.Y."/>
        </authorList>
    </citation>
    <scope>NUCLEOTIDE SEQUENCE [LARGE SCALE GENOMIC DNA]</scope>
    <source>
        <strain evidence="1 2">XSD2</strain>
    </source>
</reference>
<evidence type="ECO:0000313" key="1">
    <source>
        <dbReference type="EMBL" id="RIJ49828.1"/>
    </source>
</evidence>
<accession>A0A399T1W9</accession>
<dbReference type="RefSeq" id="WP_119436517.1">
    <property type="nucleotide sequence ID" value="NZ_QWGR01000002.1"/>
</dbReference>
<proteinExistence type="predicted"/>
<dbReference type="AlphaFoldDB" id="A0A399T1W9"/>
<organism evidence="1 2">
    <name type="scientific">Maribellus luteus</name>
    <dbReference type="NCBI Taxonomy" id="2305463"/>
    <lineage>
        <taxon>Bacteria</taxon>
        <taxon>Pseudomonadati</taxon>
        <taxon>Bacteroidota</taxon>
        <taxon>Bacteroidia</taxon>
        <taxon>Marinilabiliales</taxon>
        <taxon>Prolixibacteraceae</taxon>
        <taxon>Maribellus</taxon>
    </lineage>
</organism>
<sequence length="136" mass="15524">MDDLIVIILTILVAVVGALNQRKKKREAEASASASVSEEAGQPADFWEMIMQQEERPPVYQTVPQEEEDLYDEVVDTVPKPKPVYQFKAEAEGSSEVVEVKKILQRELKKPVLVDGERFSIRKAIIYSEIMNRKYI</sequence>
<comment type="caution">
    <text evidence="1">The sequence shown here is derived from an EMBL/GenBank/DDBJ whole genome shotgun (WGS) entry which is preliminary data.</text>
</comment>
<dbReference type="Proteomes" id="UP000265926">
    <property type="component" value="Unassembled WGS sequence"/>
</dbReference>
<evidence type="ECO:0000313" key="2">
    <source>
        <dbReference type="Proteomes" id="UP000265926"/>
    </source>
</evidence>
<keyword evidence="2" id="KW-1185">Reference proteome</keyword>
<protein>
    <submittedName>
        <fullName evidence="1">Uncharacterized protein</fullName>
    </submittedName>
</protein>
<dbReference type="OrthoDB" id="1123433at2"/>
<name>A0A399T1W9_9BACT</name>
<dbReference type="EMBL" id="QWGR01000002">
    <property type="protein sequence ID" value="RIJ49828.1"/>
    <property type="molecule type" value="Genomic_DNA"/>
</dbReference>